<sequence>MLLCCCAAMLLCCCAAVLLACAVGRQITALVPPQANTLQTAPRAMSRVDFAGSPAATTCHLRRMARRWGRADDV</sequence>
<keyword evidence="3" id="KW-1185">Reference proteome</keyword>
<dbReference type="VEuPathDB" id="FungiDB:CHGG_08063"/>
<feature type="chain" id="PRO_5004208660" description="Secreted protein" evidence="1">
    <location>
        <begin position="25"/>
        <end position="74"/>
    </location>
</feature>
<gene>
    <name evidence="2" type="ORF">CHGG_08063</name>
</gene>
<name>Q2GVE1_CHAGB</name>
<feature type="signal peptide" evidence="1">
    <location>
        <begin position="1"/>
        <end position="24"/>
    </location>
</feature>
<dbReference type="GeneID" id="4394526"/>
<accession>Q2GVE1</accession>
<evidence type="ECO:0000313" key="3">
    <source>
        <dbReference type="Proteomes" id="UP000001056"/>
    </source>
</evidence>
<evidence type="ECO:0008006" key="4">
    <source>
        <dbReference type="Google" id="ProtNLM"/>
    </source>
</evidence>
<dbReference type="Proteomes" id="UP000001056">
    <property type="component" value="Unassembled WGS sequence"/>
</dbReference>
<dbReference type="EMBL" id="CH408033">
    <property type="protein sequence ID" value="EAQ86810.1"/>
    <property type="molecule type" value="Genomic_DNA"/>
</dbReference>
<proteinExistence type="predicted"/>
<organism evidence="2 3">
    <name type="scientific">Chaetomium globosum (strain ATCC 6205 / CBS 148.51 / DSM 1962 / NBRC 6347 / NRRL 1970)</name>
    <name type="common">Soil fungus</name>
    <dbReference type="NCBI Taxonomy" id="306901"/>
    <lineage>
        <taxon>Eukaryota</taxon>
        <taxon>Fungi</taxon>
        <taxon>Dikarya</taxon>
        <taxon>Ascomycota</taxon>
        <taxon>Pezizomycotina</taxon>
        <taxon>Sordariomycetes</taxon>
        <taxon>Sordariomycetidae</taxon>
        <taxon>Sordariales</taxon>
        <taxon>Chaetomiaceae</taxon>
        <taxon>Chaetomium</taxon>
    </lineage>
</organism>
<keyword evidence="1" id="KW-0732">Signal</keyword>
<dbReference type="AlphaFoldDB" id="Q2GVE1"/>
<protein>
    <recommendedName>
        <fullName evidence="4">Secreted protein</fullName>
    </recommendedName>
</protein>
<dbReference type="HOGENOM" id="CLU_2687608_0_0_1"/>
<reference evidence="3" key="1">
    <citation type="journal article" date="2015" name="Genome Announc.">
        <title>Draft genome sequence of the cellulolytic fungus Chaetomium globosum.</title>
        <authorList>
            <person name="Cuomo C.A."/>
            <person name="Untereiner W.A."/>
            <person name="Ma L.-J."/>
            <person name="Grabherr M."/>
            <person name="Birren B.W."/>
        </authorList>
    </citation>
    <scope>NUCLEOTIDE SEQUENCE [LARGE SCALE GENOMIC DNA]</scope>
    <source>
        <strain evidence="3">ATCC 6205 / CBS 148.51 / DSM 1962 / NBRC 6347 / NRRL 1970</strain>
    </source>
</reference>
<dbReference type="InParanoid" id="Q2GVE1"/>
<dbReference type="RefSeq" id="XP_001225719.1">
    <property type="nucleotide sequence ID" value="XM_001225718.1"/>
</dbReference>
<evidence type="ECO:0000313" key="2">
    <source>
        <dbReference type="EMBL" id="EAQ86810.1"/>
    </source>
</evidence>
<evidence type="ECO:0000256" key="1">
    <source>
        <dbReference type="SAM" id="SignalP"/>
    </source>
</evidence>